<protein>
    <submittedName>
        <fullName evidence="9">Uncharacterized protein</fullName>
    </submittedName>
</protein>
<dbReference type="InterPro" id="IPR055412">
    <property type="entry name" value="UVB_sens_C"/>
</dbReference>
<comment type="subcellular location">
    <subcellularLocation>
        <location evidence="1">Membrane</location>
    </subcellularLocation>
</comment>
<evidence type="ECO:0000256" key="5">
    <source>
        <dbReference type="ARBA" id="ARBA00023136"/>
    </source>
</evidence>
<dbReference type="GO" id="GO:0016020">
    <property type="term" value="C:membrane"/>
    <property type="evidence" value="ECO:0007669"/>
    <property type="project" value="UniProtKB-SubCell"/>
</dbReference>
<dbReference type="InterPro" id="IPR006968">
    <property type="entry name" value="RUS_fam"/>
</dbReference>
<evidence type="ECO:0000256" key="3">
    <source>
        <dbReference type="ARBA" id="ARBA00022692"/>
    </source>
</evidence>
<name>A0A7J9H7R6_9ROSI</name>
<feature type="transmembrane region" description="Helical" evidence="6">
    <location>
        <begin position="12"/>
        <end position="37"/>
    </location>
</feature>
<evidence type="ECO:0000256" key="1">
    <source>
        <dbReference type="ARBA" id="ARBA00004370"/>
    </source>
</evidence>
<feature type="domain" description="Root UVB sensitive protein C-terminal" evidence="8">
    <location>
        <begin position="68"/>
        <end position="215"/>
    </location>
</feature>
<dbReference type="AlphaFoldDB" id="A0A7J9H7R6"/>
<dbReference type="InterPro" id="IPR054549">
    <property type="entry name" value="UVB_sens_RUS_dom"/>
</dbReference>
<reference evidence="9 10" key="1">
    <citation type="journal article" date="2019" name="Genome Biol. Evol.">
        <title>Insights into the evolution of the New World diploid cottons (Gossypium, subgenus Houzingenia) based on genome sequencing.</title>
        <authorList>
            <person name="Grover C.E."/>
            <person name="Arick M.A. 2nd"/>
            <person name="Thrash A."/>
            <person name="Conover J.L."/>
            <person name="Sanders W.S."/>
            <person name="Peterson D.G."/>
            <person name="Frelichowski J.E."/>
            <person name="Scheffler J.A."/>
            <person name="Scheffler B.E."/>
            <person name="Wendel J.F."/>
        </authorList>
    </citation>
    <scope>NUCLEOTIDE SEQUENCE [LARGE SCALE GENOMIC DNA]</scope>
    <source>
        <strain evidence="9">0</strain>
        <tissue evidence="9">Leaf</tissue>
    </source>
</reference>
<gene>
    <name evidence="9" type="ORF">Gohar_005153</name>
</gene>
<keyword evidence="10" id="KW-1185">Reference proteome</keyword>
<dbReference type="EMBL" id="JABFAD010000008">
    <property type="protein sequence ID" value="MBA0805658.1"/>
    <property type="molecule type" value="Genomic_DNA"/>
</dbReference>
<evidence type="ECO:0000256" key="6">
    <source>
        <dbReference type="SAM" id="Phobius"/>
    </source>
</evidence>
<dbReference type="OrthoDB" id="364779at2759"/>
<organism evidence="9 10">
    <name type="scientific">Gossypium harknessii</name>
    <dbReference type="NCBI Taxonomy" id="34285"/>
    <lineage>
        <taxon>Eukaryota</taxon>
        <taxon>Viridiplantae</taxon>
        <taxon>Streptophyta</taxon>
        <taxon>Embryophyta</taxon>
        <taxon>Tracheophyta</taxon>
        <taxon>Spermatophyta</taxon>
        <taxon>Magnoliopsida</taxon>
        <taxon>eudicotyledons</taxon>
        <taxon>Gunneridae</taxon>
        <taxon>Pentapetalae</taxon>
        <taxon>rosids</taxon>
        <taxon>malvids</taxon>
        <taxon>Malvales</taxon>
        <taxon>Malvaceae</taxon>
        <taxon>Malvoideae</taxon>
        <taxon>Gossypium</taxon>
    </lineage>
</organism>
<evidence type="ECO:0000313" key="9">
    <source>
        <dbReference type="EMBL" id="MBA0805658.1"/>
    </source>
</evidence>
<evidence type="ECO:0000256" key="4">
    <source>
        <dbReference type="ARBA" id="ARBA00022989"/>
    </source>
</evidence>
<keyword evidence="5 6" id="KW-0472">Membrane</keyword>
<dbReference type="PANTHER" id="PTHR12770:SF31">
    <property type="entry name" value="RUS FAMILY MEMBER 1"/>
    <property type="match status" value="1"/>
</dbReference>
<proteinExistence type="inferred from homology"/>
<evidence type="ECO:0000313" key="10">
    <source>
        <dbReference type="Proteomes" id="UP000593560"/>
    </source>
</evidence>
<feature type="domain" description="Protein root UVB sensitive/RUS" evidence="7">
    <location>
        <begin position="2"/>
        <end position="66"/>
    </location>
</feature>
<keyword evidence="4 6" id="KW-1133">Transmembrane helix</keyword>
<comment type="similarity">
    <text evidence="2">Belongs to the RUS1 family.</text>
</comment>
<dbReference type="Pfam" id="PF24160">
    <property type="entry name" value="UVB_sens_C"/>
    <property type="match status" value="1"/>
</dbReference>
<evidence type="ECO:0000259" key="8">
    <source>
        <dbReference type="Pfam" id="PF24160"/>
    </source>
</evidence>
<evidence type="ECO:0000256" key="2">
    <source>
        <dbReference type="ARBA" id="ARBA00007558"/>
    </source>
</evidence>
<sequence>MATMIGMALGMLLARITTGNPVAIWFSFLSLTMFHMYANYKAVRCLTLDSLNFERSSILLQHFIESGQVLSPKQVSTMEHVLPLWTTLRLSKSAKPLHTNVKLGLRVSTLDHSEIPFIDIVANSSYIVTLAKYLLVERKGTVSVVVHKDSTAEDILKSYIHALVMVNLTVEQKSLHLECQSWMDKHYESFVQKLKLAGWKAGRLLSHSIIWKAHWSLGEKTD</sequence>
<dbReference type="Pfam" id="PF04884">
    <property type="entry name" value="UVB_sens_prot"/>
    <property type="match status" value="1"/>
</dbReference>
<evidence type="ECO:0000259" key="7">
    <source>
        <dbReference type="Pfam" id="PF04884"/>
    </source>
</evidence>
<keyword evidence="3 6" id="KW-0812">Transmembrane</keyword>
<dbReference type="PANTHER" id="PTHR12770">
    <property type="entry name" value="RUS1 FAMILY PROTEIN C16ORF58"/>
    <property type="match status" value="1"/>
</dbReference>
<dbReference type="Proteomes" id="UP000593560">
    <property type="component" value="Unassembled WGS sequence"/>
</dbReference>
<accession>A0A7J9H7R6</accession>
<comment type="caution">
    <text evidence="9">The sequence shown here is derived from an EMBL/GenBank/DDBJ whole genome shotgun (WGS) entry which is preliminary data.</text>
</comment>